<evidence type="ECO:0000313" key="14">
    <source>
        <dbReference type="Proteomes" id="UP000070501"/>
    </source>
</evidence>
<dbReference type="SUPFAM" id="SSF51445">
    <property type="entry name" value="(Trans)glycosidases"/>
    <property type="match status" value="1"/>
</dbReference>
<evidence type="ECO:0000256" key="9">
    <source>
        <dbReference type="ARBA" id="ARBA00023326"/>
    </source>
</evidence>
<evidence type="ECO:0000259" key="12">
    <source>
        <dbReference type="PROSITE" id="PS51820"/>
    </source>
</evidence>
<evidence type="ECO:0000256" key="2">
    <source>
        <dbReference type="ARBA" id="ARBA00004987"/>
    </source>
</evidence>
<dbReference type="InterPro" id="IPR037524">
    <property type="entry name" value="PA14/GLEYA"/>
</dbReference>
<feature type="domain" description="PA14" evidence="12">
    <location>
        <begin position="408"/>
        <end position="580"/>
    </location>
</feature>
<comment type="catalytic activity">
    <reaction evidence="1 10">
        <text>Hydrolysis of terminal, non-reducing beta-D-glucosyl residues with release of beta-D-glucose.</text>
        <dbReference type="EC" id="3.2.1.21"/>
    </reaction>
</comment>
<dbReference type="PROSITE" id="PS00775">
    <property type="entry name" value="GLYCOSYL_HYDROL_F3"/>
    <property type="match status" value="1"/>
</dbReference>
<dbReference type="InterPro" id="IPR026891">
    <property type="entry name" value="Fn3-like"/>
</dbReference>
<evidence type="ECO:0000256" key="4">
    <source>
        <dbReference type="ARBA" id="ARBA00012744"/>
    </source>
</evidence>
<dbReference type="InterPro" id="IPR017853">
    <property type="entry name" value="GH"/>
</dbReference>
<dbReference type="GO" id="GO:0030245">
    <property type="term" value="P:cellulose catabolic process"/>
    <property type="evidence" value="ECO:0007669"/>
    <property type="project" value="UniProtKB-UniPathway"/>
</dbReference>
<dbReference type="AlphaFoldDB" id="A0A136JGR4"/>
<dbReference type="InterPro" id="IPR036962">
    <property type="entry name" value="Glyco_hydro_3_N_sf"/>
</dbReference>
<dbReference type="Gene3D" id="3.40.50.1700">
    <property type="entry name" value="Glycoside hydrolase family 3 C-terminal domain"/>
    <property type="match status" value="1"/>
</dbReference>
<dbReference type="UniPathway" id="UPA00696"/>
<comment type="similarity">
    <text evidence="3 10">Belongs to the glycosyl hydrolase 3 family.</text>
</comment>
<dbReference type="PANTHER" id="PTHR42715:SF10">
    <property type="entry name" value="BETA-GLUCOSIDASE"/>
    <property type="match status" value="1"/>
</dbReference>
<dbReference type="Gene3D" id="3.20.20.300">
    <property type="entry name" value="Glycoside hydrolase, family 3, N-terminal domain"/>
    <property type="match status" value="1"/>
</dbReference>
<dbReference type="InterPro" id="IPR036881">
    <property type="entry name" value="Glyco_hydro_3_C_sf"/>
</dbReference>
<keyword evidence="5 10" id="KW-0378">Hydrolase</keyword>
<dbReference type="InterPro" id="IPR050288">
    <property type="entry name" value="Cellulose_deg_GH3"/>
</dbReference>
<dbReference type="GO" id="GO:0008422">
    <property type="term" value="F:beta-glucosidase activity"/>
    <property type="evidence" value="ECO:0007669"/>
    <property type="project" value="UniProtKB-EC"/>
</dbReference>
<dbReference type="STRING" id="196109.A0A136JGR4"/>
<dbReference type="PRINTS" id="PR00133">
    <property type="entry name" value="GLHYDRLASE3"/>
</dbReference>
<evidence type="ECO:0000256" key="7">
    <source>
        <dbReference type="ARBA" id="ARBA00023277"/>
    </source>
</evidence>
<gene>
    <name evidence="13" type="ORF">Micbo1qcDRAFT_186948</name>
</gene>
<dbReference type="Gene3D" id="2.60.120.260">
    <property type="entry name" value="Galactose-binding domain-like"/>
    <property type="match status" value="1"/>
</dbReference>
<accession>A0A136JGR4</accession>
<keyword evidence="6" id="KW-0325">Glycoprotein</keyword>
<evidence type="ECO:0000256" key="8">
    <source>
        <dbReference type="ARBA" id="ARBA00023295"/>
    </source>
</evidence>
<dbReference type="EC" id="3.2.1.21" evidence="4 10"/>
<sequence length="869" mass="94039">MSTISISYEVTPGDVRQHALTLEQAVRLLAGKDFWRTQEMPELGLASLKWSDGPNGARGENWTDGKAAVCFPCATSLGASFDQKLVHEVGMAIATDSLGKHAHGLLAPTVNIHRYLLNGRNFESYSEDPLLSGFIAAAYINGVQSQGVSACPKHFLANEVENGRRWSDSVIDERTLREIYLEPFRILIKHSAPLALMTAYNACQGEYCSQSKALLEDIVRGEWGFKGLVVSDWFGTYSTSEALNAGMDLEMAGPTKFRTQKMIEDALASGELEISTIAKSVQRLVDTLKATGRIGLTDEVDIAGKLPEQSSVTNEKTIALLRRAAADGMVLLKNKNNTLPLGSQNTSKLNIVGRPAAEPSIFGGGSASLRPAHISTPLSALQEQFPSATYSQGVWVQRLVGLASEIVSSDSELKLEWFNNTTGSADSDSADLFRREVLTKSEYMMMEDIHEGLADIQSFATRMTIPITAPVSGAYQLSLTSPGTQEAYLDGQLIASVARGPGSGSTEEVVTEDYIFNRARLEKCFDVPVRLEAGSRHELVVVCKSSRHSPKYINREFYVQGSRVGFAPVMDDDAAIAETAAAVRANNPSANIVFVGTSMQWESEGFDRVSYALPLRQSDLILAVANESAAQGGVPTVVVINSGSPVDCTPWIDSVDAVVQAWFPGQEYGTALVDVLTGKVSPSGRLPTTIPRSIENTGPGDLTGKTDGPKGTTTKIIYKEGREGWYDPLFAFGHGLSYSTFAYTDFRVFGSGVDTAVSVTVRNTGPVEAAEVVQLYIQAPSDSIADRPVLELRAFAKTPRLPANGGEEAVTLQLSREAFKLWDVDARKWKAEAGEYKVLFAGSRGVGDWIETIPKDIVVTVPETFHWSG</sequence>
<keyword evidence="7 10" id="KW-0119">Carbohydrate metabolism</keyword>
<evidence type="ECO:0000256" key="11">
    <source>
        <dbReference type="SAM" id="MobiDB-lite"/>
    </source>
</evidence>
<keyword evidence="8 10" id="KW-0326">Glycosidase</keyword>
<dbReference type="InterPro" id="IPR001764">
    <property type="entry name" value="Glyco_hydro_3_N"/>
</dbReference>
<dbReference type="InterPro" id="IPR013783">
    <property type="entry name" value="Ig-like_fold"/>
</dbReference>
<reference evidence="14" key="1">
    <citation type="submission" date="2016-02" db="EMBL/GenBank/DDBJ databases">
        <title>Draft genome sequence of Microdochium bolleyi, a fungal endophyte of beachgrass.</title>
        <authorList>
            <consortium name="DOE Joint Genome Institute"/>
            <person name="David A.S."/>
            <person name="May G."/>
            <person name="Haridas S."/>
            <person name="Lim J."/>
            <person name="Wang M."/>
            <person name="Labutti K."/>
            <person name="Lipzen A."/>
            <person name="Barry K."/>
            <person name="Grigoriev I.V."/>
        </authorList>
    </citation>
    <scope>NUCLEOTIDE SEQUENCE [LARGE SCALE GENOMIC DNA]</scope>
    <source>
        <strain evidence="14">J235TASD1</strain>
    </source>
</reference>
<evidence type="ECO:0000313" key="13">
    <source>
        <dbReference type="EMBL" id="KXJ96350.1"/>
    </source>
</evidence>
<dbReference type="InterPro" id="IPR019800">
    <property type="entry name" value="Glyco_hydro_3_AS"/>
</dbReference>
<name>A0A136JGR4_9PEZI</name>
<protein>
    <recommendedName>
        <fullName evidence="4 10">beta-glucosidase</fullName>
        <ecNumber evidence="4 10">3.2.1.21</ecNumber>
    </recommendedName>
</protein>
<evidence type="ECO:0000256" key="3">
    <source>
        <dbReference type="ARBA" id="ARBA00005336"/>
    </source>
</evidence>
<evidence type="ECO:0000256" key="1">
    <source>
        <dbReference type="ARBA" id="ARBA00000448"/>
    </source>
</evidence>
<keyword evidence="9 10" id="KW-0624">Polysaccharide degradation</keyword>
<dbReference type="Pfam" id="PF01915">
    <property type="entry name" value="Glyco_hydro_3_C"/>
    <property type="match status" value="1"/>
</dbReference>
<evidence type="ECO:0000256" key="6">
    <source>
        <dbReference type="ARBA" id="ARBA00023180"/>
    </source>
</evidence>
<dbReference type="SMART" id="SM01217">
    <property type="entry name" value="Fn3_like"/>
    <property type="match status" value="1"/>
</dbReference>
<dbReference type="PROSITE" id="PS51820">
    <property type="entry name" value="PA14"/>
    <property type="match status" value="1"/>
</dbReference>
<evidence type="ECO:0000256" key="5">
    <source>
        <dbReference type="ARBA" id="ARBA00022801"/>
    </source>
</evidence>
<dbReference type="SUPFAM" id="SSF52279">
    <property type="entry name" value="Beta-D-glucan exohydrolase, C-terminal domain"/>
    <property type="match status" value="1"/>
</dbReference>
<dbReference type="OrthoDB" id="47059at2759"/>
<proteinExistence type="inferred from homology"/>
<dbReference type="Gene3D" id="2.60.40.10">
    <property type="entry name" value="Immunoglobulins"/>
    <property type="match status" value="1"/>
</dbReference>
<dbReference type="InterPro" id="IPR002772">
    <property type="entry name" value="Glyco_hydro_3_C"/>
</dbReference>
<comment type="pathway">
    <text evidence="2 10">Glycan metabolism; cellulose degradation.</text>
</comment>
<dbReference type="EMBL" id="KQ964245">
    <property type="protein sequence ID" value="KXJ96350.1"/>
    <property type="molecule type" value="Genomic_DNA"/>
</dbReference>
<dbReference type="Pfam" id="PF14310">
    <property type="entry name" value="Fn3-like"/>
    <property type="match status" value="1"/>
</dbReference>
<dbReference type="InParanoid" id="A0A136JGR4"/>
<dbReference type="Proteomes" id="UP000070501">
    <property type="component" value="Unassembled WGS sequence"/>
</dbReference>
<keyword evidence="14" id="KW-1185">Reference proteome</keyword>
<evidence type="ECO:0000256" key="10">
    <source>
        <dbReference type="RuleBase" id="RU361161"/>
    </source>
</evidence>
<dbReference type="Pfam" id="PF00933">
    <property type="entry name" value="Glyco_hydro_3"/>
    <property type="match status" value="1"/>
</dbReference>
<dbReference type="PANTHER" id="PTHR42715">
    <property type="entry name" value="BETA-GLUCOSIDASE"/>
    <property type="match status" value="1"/>
</dbReference>
<feature type="region of interest" description="Disordered" evidence="11">
    <location>
        <begin position="686"/>
        <end position="711"/>
    </location>
</feature>
<organism evidence="13 14">
    <name type="scientific">Microdochium bolleyi</name>
    <dbReference type="NCBI Taxonomy" id="196109"/>
    <lineage>
        <taxon>Eukaryota</taxon>
        <taxon>Fungi</taxon>
        <taxon>Dikarya</taxon>
        <taxon>Ascomycota</taxon>
        <taxon>Pezizomycotina</taxon>
        <taxon>Sordariomycetes</taxon>
        <taxon>Xylariomycetidae</taxon>
        <taxon>Xylariales</taxon>
        <taxon>Microdochiaceae</taxon>
        <taxon>Microdochium</taxon>
    </lineage>
</organism>